<sequence>MKKVGLLALALYCGIIYTACGKEDTVYFEPDTQMESEEVTEAVLCPPASCYVYVCGEVVHPGVYEVAEGARVCDVLELAGGLKDAAAKEALNQAEPVVDGQMIKVPDQETYLLQQTGSADSAAEPEDGRINLNTASKEQLMTLSGIGESKAETIISYREKNGAFQTIEDLMNIPGIKNGVFEKIKDNIRVN</sequence>
<accession>A0AAW4W7X1</accession>
<evidence type="ECO:0000259" key="2">
    <source>
        <dbReference type="SMART" id="SM00278"/>
    </source>
</evidence>
<proteinExistence type="predicted"/>
<feature type="chain" id="PRO_5043980595" evidence="1">
    <location>
        <begin position="22"/>
        <end position="191"/>
    </location>
</feature>
<comment type="caution">
    <text evidence="3">The sequence shown here is derived from an EMBL/GenBank/DDBJ whole genome shotgun (WGS) entry which is preliminary data.</text>
</comment>
<dbReference type="InterPro" id="IPR051675">
    <property type="entry name" value="Endo/Exo/Phosphatase_dom_1"/>
</dbReference>
<dbReference type="NCBIfam" id="TIGR00426">
    <property type="entry name" value="competence protein ComEA helix-hairpin-helix repeat region"/>
    <property type="match status" value="1"/>
</dbReference>
<evidence type="ECO:0000313" key="3">
    <source>
        <dbReference type="EMBL" id="MCC2240858.1"/>
    </source>
</evidence>
<dbReference type="SUPFAM" id="SSF47781">
    <property type="entry name" value="RuvA domain 2-like"/>
    <property type="match status" value="1"/>
</dbReference>
<keyword evidence="3" id="KW-0238">DNA-binding</keyword>
<gene>
    <name evidence="3" type="ORF">LKD47_00900</name>
</gene>
<dbReference type="EMBL" id="JAJEQW010000001">
    <property type="protein sequence ID" value="MCC2240858.1"/>
    <property type="molecule type" value="Genomic_DNA"/>
</dbReference>
<organism evidence="3 4">
    <name type="scientific">Roseburia amylophila</name>
    <dbReference type="NCBI Taxonomy" id="2981794"/>
    <lineage>
        <taxon>Bacteria</taxon>
        <taxon>Bacillati</taxon>
        <taxon>Bacillota</taxon>
        <taxon>Clostridia</taxon>
        <taxon>Lachnospirales</taxon>
        <taxon>Lachnospiraceae</taxon>
        <taxon>Roseburia</taxon>
    </lineage>
</organism>
<dbReference type="AlphaFoldDB" id="A0AAW4W7X1"/>
<dbReference type="InterPro" id="IPR010994">
    <property type="entry name" value="RuvA_2-like"/>
</dbReference>
<dbReference type="SMART" id="SM00278">
    <property type="entry name" value="HhH1"/>
    <property type="match status" value="2"/>
</dbReference>
<dbReference type="PANTHER" id="PTHR21180">
    <property type="entry name" value="ENDONUCLEASE/EXONUCLEASE/PHOSPHATASE FAMILY DOMAIN-CONTAINING PROTEIN 1"/>
    <property type="match status" value="1"/>
</dbReference>
<dbReference type="GO" id="GO:0006281">
    <property type="term" value="P:DNA repair"/>
    <property type="evidence" value="ECO:0007669"/>
    <property type="project" value="InterPro"/>
</dbReference>
<feature type="signal peptide" evidence="1">
    <location>
        <begin position="1"/>
        <end position="21"/>
    </location>
</feature>
<dbReference type="GO" id="GO:0015627">
    <property type="term" value="C:type II protein secretion system complex"/>
    <property type="evidence" value="ECO:0007669"/>
    <property type="project" value="TreeGrafter"/>
</dbReference>
<feature type="domain" description="Helix-hairpin-helix DNA-binding motif class 1" evidence="2">
    <location>
        <begin position="168"/>
        <end position="187"/>
    </location>
</feature>
<feature type="domain" description="Helix-hairpin-helix DNA-binding motif class 1" evidence="2">
    <location>
        <begin position="138"/>
        <end position="157"/>
    </location>
</feature>
<dbReference type="Gene3D" id="3.10.560.10">
    <property type="entry name" value="Outer membrane lipoprotein wza domain like"/>
    <property type="match status" value="1"/>
</dbReference>
<dbReference type="InterPro" id="IPR003583">
    <property type="entry name" value="Hlx-hairpin-Hlx_DNA-bd_motif"/>
</dbReference>
<dbReference type="GO" id="GO:0015628">
    <property type="term" value="P:protein secretion by the type II secretion system"/>
    <property type="evidence" value="ECO:0007669"/>
    <property type="project" value="TreeGrafter"/>
</dbReference>
<reference evidence="3" key="1">
    <citation type="submission" date="2021-10" db="EMBL/GenBank/DDBJ databases">
        <title>Anaerobic single-cell dispensing facilitates the cultivation of human gut bacteria.</title>
        <authorList>
            <person name="Afrizal A."/>
        </authorList>
    </citation>
    <scope>NUCLEOTIDE SEQUENCE</scope>
    <source>
        <strain evidence="3">CLA-AA-H204</strain>
    </source>
</reference>
<dbReference type="PANTHER" id="PTHR21180:SF32">
    <property type="entry name" value="ENDONUCLEASE_EXONUCLEASE_PHOSPHATASE FAMILY DOMAIN-CONTAINING PROTEIN 1"/>
    <property type="match status" value="1"/>
</dbReference>
<dbReference type="InterPro" id="IPR019554">
    <property type="entry name" value="Soluble_ligand-bd"/>
</dbReference>
<protein>
    <submittedName>
        <fullName evidence="3">ComEA family DNA-binding protein</fullName>
    </submittedName>
</protein>
<dbReference type="GO" id="GO:0003677">
    <property type="term" value="F:DNA binding"/>
    <property type="evidence" value="ECO:0007669"/>
    <property type="project" value="UniProtKB-KW"/>
</dbReference>
<evidence type="ECO:0000313" key="4">
    <source>
        <dbReference type="Proteomes" id="UP001198893"/>
    </source>
</evidence>
<dbReference type="RefSeq" id="WP_227700194.1">
    <property type="nucleotide sequence ID" value="NZ_JAJEQW010000001.1"/>
</dbReference>
<dbReference type="Proteomes" id="UP001198893">
    <property type="component" value="Unassembled WGS sequence"/>
</dbReference>
<dbReference type="Pfam" id="PF10531">
    <property type="entry name" value="SLBB"/>
    <property type="match status" value="1"/>
</dbReference>
<dbReference type="Gene3D" id="1.10.150.280">
    <property type="entry name" value="AF1531-like domain"/>
    <property type="match status" value="1"/>
</dbReference>
<name>A0AAW4W7X1_9FIRM</name>
<dbReference type="SUPFAM" id="SSF142984">
    <property type="entry name" value="Nqo1 middle domain-like"/>
    <property type="match status" value="1"/>
</dbReference>
<evidence type="ECO:0000256" key="1">
    <source>
        <dbReference type="SAM" id="SignalP"/>
    </source>
</evidence>
<dbReference type="Pfam" id="PF12836">
    <property type="entry name" value="HHH_3"/>
    <property type="match status" value="1"/>
</dbReference>
<keyword evidence="1" id="KW-0732">Signal</keyword>
<dbReference type="InterPro" id="IPR004509">
    <property type="entry name" value="Competence_ComEA_HhH"/>
</dbReference>